<sequence>MEKETELTQLAAASVQDEWCQLLILREQVAKREKQVTHWRHLKTLAAESERCSQCDMGLLGLQTILVALHRLGELLLEASEDFDFPRETLTTLAEILSSTAEDLPREGSATFPVLQFQLQEVSDYLGEVNLTPRRRAGQPLSGP</sequence>
<comment type="caution">
    <text evidence="1">The sequence shown here is derived from an EMBL/GenBank/DDBJ whole genome shotgun (WGS) entry which is preliminary data.</text>
</comment>
<dbReference type="Proteomes" id="UP001642464">
    <property type="component" value="Unassembled WGS sequence"/>
</dbReference>
<organism evidence="1 2">
    <name type="scientific">Durusdinium trenchii</name>
    <dbReference type="NCBI Taxonomy" id="1381693"/>
    <lineage>
        <taxon>Eukaryota</taxon>
        <taxon>Sar</taxon>
        <taxon>Alveolata</taxon>
        <taxon>Dinophyceae</taxon>
        <taxon>Suessiales</taxon>
        <taxon>Symbiodiniaceae</taxon>
        <taxon>Durusdinium</taxon>
    </lineage>
</organism>
<name>A0ABP0LRB1_9DINO</name>
<evidence type="ECO:0000313" key="1">
    <source>
        <dbReference type="EMBL" id="CAK9041731.1"/>
    </source>
</evidence>
<protein>
    <submittedName>
        <fullName evidence="1">Uncharacterized protein</fullName>
    </submittedName>
</protein>
<evidence type="ECO:0000313" key="2">
    <source>
        <dbReference type="Proteomes" id="UP001642464"/>
    </source>
</evidence>
<keyword evidence="2" id="KW-1185">Reference proteome</keyword>
<gene>
    <name evidence="1" type="ORF">SCF082_LOCUS24055</name>
</gene>
<accession>A0ABP0LRB1</accession>
<dbReference type="EMBL" id="CAXAMM010017713">
    <property type="protein sequence ID" value="CAK9041731.1"/>
    <property type="molecule type" value="Genomic_DNA"/>
</dbReference>
<reference evidence="1 2" key="1">
    <citation type="submission" date="2024-02" db="EMBL/GenBank/DDBJ databases">
        <authorList>
            <person name="Chen Y."/>
            <person name="Shah S."/>
            <person name="Dougan E. K."/>
            <person name="Thang M."/>
            <person name="Chan C."/>
        </authorList>
    </citation>
    <scope>NUCLEOTIDE SEQUENCE [LARGE SCALE GENOMIC DNA]</scope>
</reference>
<proteinExistence type="predicted"/>